<accession>A0A926UQ62</accession>
<protein>
    <submittedName>
        <fullName evidence="2">PCP reductase family protein</fullName>
    </submittedName>
</protein>
<sequence length="69" mass="8189">MQNLEQNLEQNLDSEDEFTWTSEAKAKFKNIPYFVRSQARQRIEQLAQADRSDRITVEIVEKARLEFGQ</sequence>
<evidence type="ECO:0000313" key="2">
    <source>
        <dbReference type="EMBL" id="MBD2149039.1"/>
    </source>
</evidence>
<organism evidence="2 3">
    <name type="scientific">Pseudanabaena cinerea FACHB-1277</name>
    <dbReference type="NCBI Taxonomy" id="2949581"/>
    <lineage>
        <taxon>Bacteria</taxon>
        <taxon>Bacillati</taxon>
        <taxon>Cyanobacteriota</taxon>
        <taxon>Cyanophyceae</taxon>
        <taxon>Pseudanabaenales</taxon>
        <taxon>Pseudanabaenaceae</taxon>
        <taxon>Pseudanabaena</taxon>
        <taxon>Pseudanabaena cinerea</taxon>
    </lineage>
</organism>
<dbReference type="GO" id="GO:0015995">
    <property type="term" value="P:chlorophyll biosynthetic process"/>
    <property type="evidence" value="ECO:0007669"/>
    <property type="project" value="InterPro"/>
</dbReference>
<dbReference type="Pfam" id="PF08369">
    <property type="entry name" value="PCP_red"/>
    <property type="match status" value="1"/>
</dbReference>
<dbReference type="GO" id="GO:0016491">
    <property type="term" value="F:oxidoreductase activity"/>
    <property type="evidence" value="ECO:0007669"/>
    <property type="project" value="InterPro"/>
</dbReference>
<dbReference type="InterPro" id="IPR042298">
    <property type="entry name" value="P-CP_red_C"/>
</dbReference>
<dbReference type="Proteomes" id="UP000631421">
    <property type="component" value="Unassembled WGS sequence"/>
</dbReference>
<dbReference type="GO" id="GO:0015979">
    <property type="term" value="P:photosynthesis"/>
    <property type="evidence" value="ECO:0007669"/>
    <property type="project" value="InterPro"/>
</dbReference>
<dbReference type="EMBL" id="JACJPY010000005">
    <property type="protein sequence ID" value="MBD2149039.1"/>
    <property type="molecule type" value="Genomic_DNA"/>
</dbReference>
<evidence type="ECO:0000259" key="1">
    <source>
        <dbReference type="Pfam" id="PF08369"/>
    </source>
</evidence>
<dbReference type="InterPro" id="IPR013580">
    <property type="entry name" value="LI-POR_suB-like_C"/>
</dbReference>
<comment type="caution">
    <text evidence="2">The sequence shown here is derived from an EMBL/GenBank/DDBJ whole genome shotgun (WGS) entry which is preliminary data.</text>
</comment>
<dbReference type="AlphaFoldDB" id="A0A926UQ62"/>
<proteinExistence type="predicted"/>
<reference evidence="2" key="2">
    <citation type="submission" date="2020-08" db="EMBL/GenBank/DDBJ databases">
        <authorList>
            <person name="Chen M."/>
            <person name="Teng W."/>
            <person name="Zhao L."/>
            <person name="Hu C."/>
            <person name="Zhou Y."/>
            <person name="Han B."/>
            <person name="Song L."/>
            <person name="Shu W."/>
        </authorList>
    </citation>
    <scope>NUCLEOTIDE SEQUENCE</scope>
    <source>
        <strain evidence="2">FACHB-1277</strain>
    </source>
</reference>
<name>A0A926UQ62_9CYAN</name>
<gene>
    <name evidence="2" type="ORF">H6F44_02695</name>
</gene>
<feature type="domain" description="Light-independent protochlorophyllide reductase subunit B-like C-terminal" evidence="1">
    <location>
        <begin position="20"/>
        <end position="64"/>
    </location>
</feature>
<keyword evidence="3" id="KW-1185">Reference proteome</keyword>
<dbReference type="RefSeq" id="WP_190349380.1">
    <property type="nucleotide sequence ID" value="NZ_JACJPY010000005.1"/>
</dbReference>
<evidence type="ECO:0000313" key="3">
    <source>
        <dbReference type="Proteomes" id="UP000631421"/>
    </source>
</evidence>
<reference evidence="2" key="1">
    <citation type="journal article" date="2015" name="ISME J.">
        <title>Draft Genome Sequence of Streptomyces incarnatus NRRL8089, which Produces the Nucleoside Antibiotic Sinefungin.</title>
        <authorList>
            <person name="Oshima K."/>
            <person name="Hattori M."/>
            <person name="Shimizu H."/>
            <person name="Fukuda K."/>
            <person name="Nemoto M."/>
            <person name="Inagaki K."/>
            <person name="Tamura T."/>
        </authorList>
    </citation>
    <scope>NUCLEOTIDE SEQUENCE</scope>
    <source>
        <strain evidence="2">FACHB-1277</strain>
    </source>
</reference>
<dbReference type="Gene3D" id="1.10.8.550">
    <property type="entry name" value="Proto-chlorophyllide reductase 57 kD subunit B"/>
    <property type="match status" value="1"/>
</dbReference>